<name>A0A7W4W0V9_9ACTN</name>
<comment type="caution">
    <text evidence="7">The sequence shown here is derived from an EMBL/GenBank/DDBJ whole genome shotgun (WGS) entry which is preliminary data.</text>
</comment>
<evidence type="ECO:0000256" key="5">
    <source>
        <dbReference type="SAM" id="SignalP"/>
    </source>
</evidence>
<organism evidence="7 8">
    <name type="scientific">Nocardioides soli</name>
    <dbReference type="NCBI Taxonomy" id="1036020"/>
    <lineage>
        <taxon>Bacteria</taxon>
        <taxon>Bacillati</taxon>
        <taxon>Actinomycetota</taxon>
        <taxon>Actinomycetes</taxon>
        <taxon>Propionibacteriales</taxon>
        <taxon>Nocardioidaceae</taxon>
        <taxon>Nocardioides</taxon>
    </lineage>
</organism>
<feature type="chain" id="PRO_5031010006" evidence="5">
    <location>
        <begin position="19"/>
        <end position="388"/>
    </location>
</feature>
<dbReference type="InterPro" id="IPR000709">
    <property type="entry name" value="Leu_Ile_Val-bd"/>
</dbReference>
<reference evidence="7 8" key="1">
    <citation type="submission" date="2020-08" db="EMBL/GenBank/DDBJ databases">
        <title>Sequencing the genomes of 1000 actinobacteria strains.</title>
        <authorList>
            <person name="Klenk H.-P."/>
        </authorList>
    </citation>
    <scope>NUCLEOTIDE SEQUENCE [LARGE SCALE GENOMIC DNA]</scope>
    <source>
        <strain evidence="7 8">DSM 105498</strain>
    </source>
</reference>
<dbReference type="InterPro" id="IPR028082">
    <property type="entry name" value="Peripla_BP_I"/>
</dbReference>
<evidence type="ECO:0000313" key="8">
    <source>
        <dbReference type="Proteomes" id="UP000589626"/>
    </source>
</evidence>
<protein>
    <submittedName>
        <fullName evidence="7">Branched-chain amino acid transport system substrate-binding protein</fullName>
    </submittedName>
</protein>
<keyword evidence="2" id="KW-0813">Transport</keyword>
<dbReference type="SUPFAM" id="SSF53822">
    <property type="entry name" value="Periplasmic binding protein-like I"/>
    <property type="match status" value="1"/>
</dbReference>
<dbReference type="Proteomes" id="UP000589626">
    <property type="component" value="Unassembled WGS sequence"/>
</dbReference>
<evidence type="ECO:0000256" key="4">
    <source>
        <dbReference type="ARBA" id="ARBA00022970"/>
    </source>
</evidence>
<evidence type="ECO:0000256" key="1">
    <source>
        <dbReference type="ARBA" id="ARBA00010062"/>
    </source>
</evidence>
<gene>
    <name evidence="7" type="ORF">FHU40_005182</name>
</gene>
<dbReference type="PROSITE" id="PS51257">
    <property type="entry name" value="PROKAR_LIPOPROTEIN"/>
    <property type="match status" value="1"/>
</dbReference>
<dbReference type="PRINTS" id="PR00337">
    <property type="entry name" value="LEUILEVALBP"/>
</dbReference>
<accession>A0A7W4W0V9</accession>
<sequence length="388" mass="40301">MKLNRTLCLTAVATLASAMTLAGCSDAGGSGDSDTYKIGMLAALSGPSAQAGQHQRDGAQAAVDAINAAGGVNGRDLKLVVRDDAGNPNTAVSGFNDLIRDQSVIGMFGSTFGAATLAIKPLLARNKIAVLAPNTTHEVTNPVDEWLFRGIISAQTEVEAVVDLLQQAGLTKVAILHSTDAYGAQGGKLLSESDLDVVAVEEMEADATDVTTQLTRIKAKQPDALLVWSITPGAGLVLKNAGQVGLNIPMLSGVVGPTAGNLTAAGKSSVLEHWLNVGLIDPANPLPRQEDAIATLKKAHSDYEPDVYSVTGYAGIDLIAQALEDAGDDADRESLRDSLESLQDVDTVAGTFSYSADNHDGVGIDSVVWLAVEDGTYRRVDDPISVLD</sequence>
<dbReference type="GO" id="GO:0006865">
    <property type="term" value="P:amino acid transport"/>
    <property type="evidence" value="ECO:0007669"/>
    <property type="project" value="UniProtKB-KW"/>
</dbReference>
<evidence type="ECO:0000313" key="7">
    <source>
        <dbReference type="EMBL" id="MBB3045325.1"/>
    </source>
</evidence>
<dbReference type="EMBL" id="JACHWR010000006">
    <property type="protein sequence ID" value="MBB3045325.1"/>
    <property type="molecule type" value="Genomic_DNA"/>
</dbReference>
<dbReference type="Gene3D" id="3.40.50.2300">
    <property type="match status" value="2"/>
</dbReference>
<dbReference type="InterPro" id="IPR028081">
    <property type="entry name" value="Leu-bd"/>
</dbReference>
<proteinExistence type="inferred from homology"/>
<dbReference type="InterPro" id="IPR051010">
    <property type="entry name" value="BCAA_transport"/>
</dbReference>
<feature type="signal peptide" evidence="5">
    <location>
        <begin position="1"/>
        <end position="18"/>
    </location>
</feature>
<evidence type="ECO:0000256" key="3">
    <source>
        <dbReference type="ARBA" id="ARBA00022729"/>
    </source>
</evidence>
<dbReference type="RefSeq" id="WP_183595328.1">
    <property type="nucleotide sequence ID" value="NZ_JACHWR010000006.1"/>
</dbReference>
<feature type="domain" description="Leucine-binding protein" evidence="6">
    <location>
        <begin position="35"/>
        <end position="360"/>
    </location>
</feature>
<evidence type="ECO:0000256" key="2">
    <source>
        <dbReference type="ARBA" id="ARBA00022448"/>
    </source>
</evidence>
<keyword evidence="3 5" id="KW-0732">Signal</keyword>
<dbReference type="Pfam" id="PF13458">
    <property type="entry name" value="Peripla_BP_6"/>
    <property type="match status" value="1"/>
</dbReference>
<dbReference type="AlphaFoldDB" id="A0A7W4W0V9"/>
<dbReference type="PANTHER" id="PTHR30483:SF6">
    <property type="entry name" value="PERIPLASMIC BINDING PROTEIN OF ABC TRANSPORTER FOR NATURAL AMINO ACIDS"/>
    <property type="match status" value="1"/>
</dbReference>
<keyword evidence="4" id="KW-0029">Amino-acid transport</keyword>
<keyword evidence="8" id="KW-1185">Reference proteome</keyword>
<comment type="similarity">
    <text evidence="1">Belongs to the leucine-binding protein family.</text>
</comment>
<dbReference type="PANTHER" id="PTHR30483">
    <property type="entry name" value="LEUCINE-SPECIFIC-BINDING PROTEIN"/>
    <property type="match status" value="1"/>
</dbReference>
<evidence type="ECO:0000259" key="6">
    <source>
        <dbReference type="Pfam" id="PF13458"/>
    </source>
</evidence>